<reference evidence="9 10" key="1">
    <citation type="submission" date="2016-10" db="EMBL/GenBank/DDBJ databases">
        <authorList>
            <person name="de Groot N.N."/>
        </authorList>
    </citation>
    <scope>NUCLEOTIDE SEQUENCE [LARGE SCALE GENOMIC DNA]</scope>
    <source>
        <strain evidence="9 10">DSM 23310</strain>
    </source>
</reference>
<evidence type="ECO:0000256" key="3">
    <source>
        <dbReference type="ARBA" id="ARBA00022475"/>
    </source>
</evidence>
<sequence>MKDKKYPSIGRGEAWALLAAFSYALTNVVLKWALADAPPLFGAAIKTMPMWLISIIVFLGKEYLKKLNPRSEDFIGMDSILILALLGFIVYVLGNWAFFEALKVGAVILTTPIMGTQAMWATLISYIFLKEKMNFPMILGMLISFLGVILLTIGNLGGNIMLEGWQKAVPLTLLAALCYSSSGVIKRYLFTKKSLDRWTVSFLEVTTGEILLHIIFLIQGNNYYSIIPCITISKFIFAGLFGALAIISITTATSLTQVASATTINSTQTAIAPILAMILLGEKVNLEVGLGIILIMAGVMIVQLKKPVTD</sequence>
<dbReference type="EMBL" id="FNNG01000001">
    <property type="protein sequence ID" value="SDW17285.1"/>
    <property type="molecule type" value="Genomic_DNA"/>
</dbReference>
<feature type="transmembrane region" description="Helical" evidence="7">
    <location>
        <begin position="168"/>
        <end position="186"/>
    </location>
</feature>
<evidence type="ECO:0000256" key="1">
    <source>
        <dbReference type="ARBA" id="ARBA00004651"/>
    </source>
</evidence>
<keyword evidence="3" id="KW-1003">Cell membrane</keyword>
<evidence type="ECO:0000313" key="10">
    <source>
        <dbReference type="Proteomes" id="UP000198828"/>
    </source>
</evidence>
<keyword evidence="10" id="KW-1185">Reference proteome</keyword>
<dbReference type="PANTHER" id="PTHR32322">
    <property type="entry name" value="INNER MEMBRANE TRANSPORTER"/>
    <property type="match status" value="1"/>
</dbReference>
<feature type="transmembrane region" description="Helical" evidence="7">
    <location>
        <begin position="40"/>
        <end position="59"/>
    </location>
</feature>
<feature type="transmembrane region" description="Helical" evidence="7">
    <location>
        <begin position="258"/>
        <end position="280"/>
    </location>
</feature>
<feature type="transmembrane region" description="Helical" evidence="7">
    <location>
        <begin position="80"/>
        <end position="99"/>
    </location>
</feature>
<keyword evidence="5 7" id="KW-1133">Transmembrane helix</keyword>
<dbReference type="PANTHER" id="PTHR32322:SF18">
    <property type="entry name" value="S-ADENOSYLMETHIONINE_S-ADENOSYLHOMOCYSTEINE TRANSPORTER"/>
    <property type="match status" value="1"/>
</dbReference>
<organism evidence="9 10">
    <name type="scientific">Tepidimicrobium xylanilyticum</name>
    <dbReference type="NCBI Taxonomy" id="1123352"/>
    <lineage>
        <taxon>Bacteria</taxon>
        <taxon>Bacillati</taxon>
        <taxon>Bacillota</taxon>
        <taxon>Tissierellia</taxon>
        <taxon>Tissierellales</taxon>
        <taxon>Tepidimicrobiaceae</taxon>
        <taxon>Tepidimicrobium</taxon>
    </lineage>
</organism>
<dbReference type="InterPro" id="IPR050638">
    <property type="entry name" value="AA-Vitamin_Transporters"/>
</dbReference>
<comment type="subcellular location">
    <subcellularLocation>
        <location evidence="1">Cell membrane</location>
        <topology evidence="1">Multi-pass membrane protein</topology>
    </subcellularLocation>
</comment>
<feature type="transmembrane region" description="Helical" evidence="7">
    <location>
        <begin position="286"/>
        <end position="304"/>
    </location>
</feature>
<dbReference type="OrthoDB" id="5604143at2"/>
<dbReference type="Pfam" id="PF00892">
    <property type="entry name" value="EamA"/>
    <property type="match status" value="2"/>
</dbReference>
<evidence type="ECO:0000256" key="6">
    <source>
        <dbReference type="ARBA" id="ARBA00023136"/>
    </source>
</evidence>
<dbReference type="GO" id="GO:0005886">
    <property type="term" value="C:plasma membrane"/>
    <property type="evidence" value="ECO:0007669"/>
    <property type="project" value="UniProtKB-SubCell"/>
</dbReference>
<feature type="domain" description="EamA" evidence="8">
    <location>
        <begin position="11"/>
        <end position="152"/>
    </location>
</feature>
<evidence type="ECO:0000259" key="8">
    <source>
        <dbReference type="Pfam" id="PF00892"/>
    </source>
</evidence>
<protein>
    <submittedName>
        <fullName evidence="9">Uncharacterized membrane protein</fullName>
    </submittedName>
</protein>
<name>A0A1H2RDA3_9FIRM</name>
<feature type="transmembrane region" description="Helical" evidence="7">
    <location>
        <begin position="198"/>
        <end position="218"/>
    </location>
</feature>
<gene>
    <name evidence="9" type="ORF">SAMN05660923_00347</name>
</gene>
<feature type="transmembrane region" description="Helical" evidence="7">
    <location>
        <begin position="105"/>
        <end position="129"/>
    </location>
</feature>
<dbReference type="AlphaFoldDB" id="A0A1H2RDA3"/>
<evidence type="ECO:0000313" key="9">
    <source>
        <dbReference type="EMBL" id="SDW17285.1"/>
    </source>
</evidence>
<evidence type="ECO:0000256" key="2">
    <source>
        <dbReference type="ARBA" id="ARBA00007362"/>
    </source>
</evidence>
<evidence type="ECO:0000256" key="7">
    <source>
        <dbReference type="SAM" id="Phobius"/>
    </source>
</evidence>
<feature type="transmembrane region" description="Helical" evidence="7">
    <location>
        <begin position="12"/>
        <end position="34"/>
    </location>
</feature>
<dbReference type="Proteomes" id="UP000198828">
    <property type="component" value="Unassembled WGS sequence"/>
</dbReference>
<dbReference type="SUPFAM" id="SSF103481">
    <property type="entry name" value="Multidrug resistance efflux transporter EmrE"/>
    <property type="match status" value="2"/>
</dbReference>
<keyword evidence="6 7" id="KW-0472">Membrane</keyword>
<proteinExistence type="inferred from homology"/>
<comment type="similarity">
    <text evidence="2">Belongs to the EamA transporter family.</text>
</comment>
<feature type="domain" description="EamA" evidence="8">
    <location>
        <begin position="168"/>
        <end position="302"/>
    </location>
</feature>
<evidence type="ECO:0000256" key="5">
    <source>
        <dbReference type="ARBA" id="ARBA00022989"/>
    </source>
</evidence>
<evidence type="ECO:0000256" key="4">
    <source>
        <dbReference type="ARBA" id="ARBA00022692"/>
    </source>
</evidence>
<dbReference type="InterPro" id="IPR000620">
    <property type="entry name" value="EamA_dom"/>
</dbReference>
<keyword evidence="4 7" id="KW-0812">Transmembrane</keyword>
<accession>A0A1H2RDA3</accession>
<feature type="transmembrane region" description="Helical" evidence="7">
    <location>
        <begin position="224"/>
        <end position="246"/>
    </location>
</feature>
<feature type="transmembrane region" description="Helical" evidence="7">
    <location>
        <begin position="141"/>
        <end position="162"/>
    </location>
</feature>
<dbReference type="RefSeq" id="WP_093750213.1">
    <property type="nucleotide sequence ID" value="NZ_BSYN01000001.1"/>
</dbReference>
<dbReference type="InterPro" id="IPR037185">
    <property type="entry name" value="EmrE-like"/>
</dbReference>